<protein>
    <submittedName>
        <fullName evidence="1">Uncharacterized protein</fullName>
    </submittedName>
</protein>
<dbReference type="EMBL" id="QRDJ01000006">
    <property type="protein sequence ID" value="REC96196.1"/>
    <property type="molecule type" value="Genomic_DNA"/>
</dbReference>
<gene>
    <name evidence="1" type="ORF">C8D72_0875</name>
</gene>
<reference evidence="1 2" key="1">
    <citation type="submission" date="2018-07" db="EMBL/GenBank/DDBJ databases">
        <title>Genomic Encyclopedia of Type Strains, Phase IV (KMG-IV): sequencing the most valuable type-strain genomes for metagenomic binning, comparative biology and taxonomic classification.</title>
        <authorList>
            <person name="Goeker M."/>
        </authorList>
    </citation>
    <scope>NUCLEOTIDE SEQUENCE [LARGE SCALE GENOMIC DNA]</scope>
    <source>
        <strain evidence="1 2">DSM 14324</strain>
    </source>
</reference>
<proteinExistence type="predicted"/>
<dbReference type="AlphaFoldDB" id="A0A3D9DZH6"/>
<comment type="caution">
    <text evidence="1">The sequence shown here is derived from an EMBL/GenBank/DDBJ whole genome shotgun (WGS) entry which is preliminary data.</text>
</comment>
<evidence type="ECO:0000313" key="2">
    <source>
        <dbReference type="Proteomes" id="UP000256334"/>
    </source>
</evidence>
<dbReference type="Proteomes" id="UP000256334">
    <property type="component" value="Unassembled WGS sequence"/>
</dbReference>
<name>A0A3D9DZH6_9GAMM</name>
<accession>A0A3D9DZH6</accession>
<organism evidence="1 2">
    <name type="scientific">Kushneria indalinina DSM 14324</name>
    <dbReference type="NCBI Taxonomy" id="1122140"/>
    <lineage>
        <taxon>Bacteria</taxon>
        <taxon>Pseudomonadati</taxon>
        <taxon>Pseudomonadota</taxon>
        <taxon>Gammaproteobacteria</taxon>
        <taxon>Oceanospirillales</taxon>
        <taxon>Halomonadaceae</taxon>
        <taxon>Kushneria</taxon>
    </lineage>
</organism>
<sequence>MIANFFASKIYNQNTCAYCCCFDGYTEATVLIPVRLQQASEAAHDHISREVVQQPLETGAICLELREDGCKVDELYLSDDMLEVFINLEACYRQQGMSDSTVRAFRQLSHSGKSGL</sequence>
<keyword evidence="2" id="KW-1185">Reference proteome</keyword>
<evidence type="ECO:0000313" key="1">
    <source>
        <dbReference type="EMBL" id="REC96196.1"/>
    </source>
</evidence>